<dbReference type="RefSeq" id="XP_014151015.1">
    <property type="nucleotide sequence ID" value="XM_014295540.1"/>
</dbReference>
<dbReference type="eggNOG" id="ENOG502RZ8D">
    <property type="taxonomic scope" value="Eukaryota"/>
</dbReference>
<evidence type="ECO:0000313" key="4">
    <source>
        <dbReference type="EMBL" id="KNC77113.1"/>
    </source>
</evidence>
<comment type="similarity">
    <text evidence="1">Belongs to the glycerate kinase type-1 family.</text>
</comment>
<sequence>MPTVLACCDSFKDTATADEVNQTIVSAIQDATGMSASKINMSDGGEGFVSALQDAFNLSIVSVSVDGPLLSPITATYGLCEAKHLAVIELAAAAGIESVPVELRNPLNTSTSGLGTLIKDAYEKGARSILLGIGGSATNDAGLGALQSMGLQIHTKHGLLNETFCGKHLADVVDIVIPPELEEMVKRLSISVACDVTNPFVGGLGAVAVFSTQKGAGAAIKMELERGMENLARIIKHKFNVDVTDMSGAGAAGGVGGSFHALLRAELKPGVELIADNLGLEDAIKAANVVFTGEGSYDSQTAGGKVVSHVQKLCVKDMKPCIIVCGRNQMTETSHAAGTDLVWDLVSVYGKEQSMNNPCNSLQKLIESKKRDVISLIDDI</sequence>
<dbReference type="Pfam" id="PF02595">
    <property type="entry name" value="Gly_kinase"/>
    <property type="match status" value="1"/>
</dbReference>
<reference evidence="4 5" key="1">
    <citation type="submission" date="2011-02" db="EMBL/GenBank/DDBJ databases">
        <title>The Genome Sequence of Sphaeroforma arctica JP610.</title>
        <authorList>
            <consortium name="The Broad Institute Genome Sequencing Platform"/>
            <person name="Russ C."/>
            <person name="Cuomo C."/>
            <person name="Young S.K."/>
            <person name="Zeng Q."/>
            <person name="Gargeya S."/>
            <person name="Alvarado L."/>
            <person name="Berlin A."/>
            <person name="Chapman S.B."/>
            <person name="Chen Z."/>
            <person name="Freedman E."/>
            <person name="Gellesch M."/>
            <person name="Goldberg J."/>
            <person name="Griggs A."/>
            <person name="Gujja S."/>
            <person name="Heilman E."/>
            <person name="Heiman D."/>
            <person name="Howarth C."/>
            <person name="Mehta T."/>
            <person name="Neiman D."/>
            <person name="Pearson M."/>
            <person name="Roberts A."/>
            <person name="Saif S."/>
            <person name="Shea T."/>
            <person name="Shenoy N."/>
            <person name="Sisk P."/>
            <person name="Stolte C."/>
            <person name="Sykes S."/>
            <person name="White J."/>
            <person name="Yandava C."/>
            <person name="Burger G."/>
            <person name="Gray M.W."/>
            <person name="Holland P.W.H."/>
            <person name="King N."/>
            <person name="Lang F.B.F."/>
            <person name="Roger A.J."/>
            <person name="Ruiz-Trillo I."/>
            <person name="Haas B."/>
            <person name="Nusbaum C."/>
            <person name="Birren B."/>
        </authorList>
    </citation>
    <scope>NUCLEOTIDE SEQUENCE [LARGE SCALE GENOMIC DNA]</scope>
    <source>
        <strain evidence="4 5">JP610</strain>
    </source>
</reference>
<proteinExistence type="inferred from homology"/>
<keyword evidence="3" id="KW-0418">Kinase</keyword>
<dbReference type="EMBL" id="KQ242838">
    <property type="protein sequence ID" value="KNC77113.1"/>
    <property type="molecule type" value="Genomic_DNA"/>
</dbReference>
<organism evidence="4 5">
    <name type="scientific">Sphaeroforma arctica JP610</name>
    <dbReference type="NCBI Taxonomy" id="667725"/>
    <lineage>
        <taxon>Eukaryota</taxon>
        <taxon>Ichthyosporea</taxon>
        <taxon>Ichthyophonida</taxon>
        <taxon>Sphaeroforma</taxon>
    </lineage>
</organism>
<dbReference type="PIRSF" id="PIRSF006078">
    <property type="entry name" value="GlxK"/>
    <property type="match status" value="1"/>
</dbReference>
<keyword evidence="5" id="KW-1185">Reference proteome</keyword>
<dbReference type="InterPro" id="IPR004381">
    <property type="entry name" value="Glycerate_kinase"/>
</dbReference>
<evidence type="ECO:0000256" key="2">
    <source>
        <dbReference type="ARBA" id="ARBA00022679"/>
    </source>
</evidence>
<dbReference type="OrthoDB" id="10262596at2759"/>
<gene>
    <name evidence="4" type="ORF">SARC_10420</name>
</gene>
<dbReference type="NCBIfam" id="TIGR00045">
    <property type="entry name" value="glycerate kinase"/>
    <property type="match status" value="1"/>
</dbReference>
<dbReference type="SUPFAM" id="SSF110738">
    <property type="entry name" value="Glycerate kinase I"/>
    <property type="match status" value="1"/>
</dbReference>
<dbReference type="PANTHER" id="PTHR21599:SF0">
    <property type="entry name" value="GLYCERATE KINASE"/>
    <property type="match status" value="1"/>
</dbReference>
<evidence type="ECO:0000256" key="3">
    <source>
        <dbReference type="ARBA" id="ARBA00022777"/>
    </source>
</evidence>
<evidence type="ECO:0000313" key="5">
    <source>
        <dbReference type="Proteomes" id="UP000054560"/>
    </source>
</evidence>
<accession>A0A0L0FM65</accession>
<dbReference type="STRING" id="667725.A0A0L0FM65"/>
<dbReference type="Gene3D" id="3.40.50.10350">
    <property type="entry name" value="Glycerate kinase, domain 1"/>
    <property type="match status" value="1"/>
</dbReference>
<name>A0A0L0FM65_9EUKA</name>
<dbReference type="GO" id="GO:0008887">
    <property type="term" value="F:glycerate kinase activity"/>
    <property type="evidence" value="ECO:0007669"/>
    <property type="project" value="InterPro"/>
</dbReference>
<dbReference type="GeneID" id="25910924"/>
<evidence type="ECO:0000256" key="1">
    <source>
        <dbReference type="ARBA" id="ARBA00006284"/>
    </source>
</evidence>
<dbReference type="InterPro" id="IPR018197">
    <property type="entry name" value="Glycerate_kinase_RE-like"/>
</dbReference>
<dbReference type="Proteomes" id="UP000054560">
    <property type="component" value="Unassembled WGS sequence"/>
</dbReference>
<dbReference type="AlphaFoldDB" id="A0A0L0FM65"/>
<protein>
    <recommendedName>
        <fullName evidence="6">Glycerate kinase</fullName>
    </recommendedName>
</protein>
<keyword evidence="2" id="KW-0808">Transferase</keyword>
<dbReference type="InterPro" id="IPR036129">
    <property type="entry name" value="Glycerate_kinase_sf"/>
</dbReference>
<dbReference type="Gene3D" id="3.90.1510.10">
    <property type="entry name" value="Glycerate kinase, domain 2"/>
    <property type="match status" value="1"/>
</dbReference>
<dbReference type="GO" id="GO:0031388">
    <property type="term" value="P:organic acid phosphorylation"/>
    <property type="evidence" value="ECO:0007669"/>
    <property type="project" value="InterPro"/>
</dbReference>
<dbReference type="InterPro" id="IPR018193">
    <property type="entry name" value="Glyc_kinase_flavodox-like_fold"/>
</dbReference>
<dbReference type="PANTHER" id="PTHR21599">
    <property type="entry name" value="GLYCERATE KINASE"/>
    <property type="match status" value="1"/>
</dbReference>
<evidence type="ECO:0008006" key="6">
    <source>
        <dbReference type="Google" id="ProtNLM"/>
    </source>
</evidence>